<dbReference type="eggNOG" id="ENOG502RCKX">
    <property type="taxonomic scope" value="Eukaryota"/>
</dbReference>
<dbReference type="RefSeq" id="XP_011387567.1">
    <property type="nucleotide sequence ID" value="XM_011389265.1"/>
</dbReference>
<feature type="region of interest" description="Disordered" evidence="5">
    <location>
        <begin position="92"/>
        <end position="134"/>
    </location>
</feature>
<feature type="compositionally biased region" description="Polar residues" evidence="5">
    <location>
        <begin position="661"/>
        <end position="674"/>
    </location>
</feature>
<dbReference type="Pfam" id="PF01585">
    <property type="entry name" value="G-patch"/>
    <property type="match status" value="1"/>
</dbReference>
<dbReference type="GO" id="GO:0003723">
    <property type="term" value="F:RNA binding"/>
    <property type="evidence" value="ECO:0000318"/>
    <property type="project" value="GO_Central"/>
</dbReference>
<dbReference type="InParanoid" id="A0A0D1CVA8"/>
<feature type="region of interest" description="Disordered" evidence="5">
    <location>
        <begin position="291"/>
        <end position="348"/>
    </location>
</feature>
<evidence type="ECO:0000256" key="5">
    <source>
        <dbReference type="SAM" id="MobiDB-lite"/>
    </source>
</evidence>
<dbReference type="GO" id="GO:0006397">
    <property type="term" value="P:mRNA processing"/>
    <property type="evidence" value="ECO:0007669"/>
    <property type="project" value="UniProtKB-KW"/>
</dbReference>
<feature type="compositionally biased region" description="Low complexity" evidence="5">
    <location>
        <begin position="291"/>
        <end position="323"/>
    </location>
</feature>
<feature type="compositionally biased region" description="Polar residues" evidence="5">
    <location>
        <begin position="124"/>
        <end position="134"/>
    </location>
</feature>
<dbReference type="PANTHER" id="PTHR23340">
    <property type="entry name" value="ARGININE/SERINE RICH SPLICING FACTOR SF4/14"/>
    <property type="match status" value="1"/>
</dbReference>
<reference evidence="7 8" key="1">
    <citation type="journal article" date="2006" name="Nature">
        <title>Insights from the genome of the biotrophic fungal plant pathogen Ustilago maydis.</title>
        <authorList>
            <person name="Kamper J."/>
            <person name="Kahmann R."/>
            <person name="Bolker M."/>
            <person name="Ma L.J."/>
            <person name="Brefort T."/>
            <person name="Saville B.J."/>
            <person name="Banuett F."/>
            <person name="Kronstad J.W."/>
            <person name="Gold S.E."/>
            <person name="Muller O."/>
            <person name="Perlin M.H."/>
            <person name="Wosten H.A."/>
            <person name="de Vries R."/>
            <person name="Ruiz-Herrera J."/>
            <person name="Reynaga-Pena C.G."/>
            <person name="Snetselaar K."/>
            <person name="McCann M."/>
            <person name="Perez-Martin J."/>
            <person name="Feldbrugge M."/>
            <person name="Basse C.W."/>
            <person name="Steinberg G."/>
            <person name="Ibeas J.I."/>
            <person name="Holloman W."/>
            <person name="Guzman P."/>
            <person name="Farman M."/>
            <person name="Stajich J.E."/>
            <person name="Sentandreu R."/>
            <person name="Gonzalez-Prieto J.M."/>
            <person name="Kennell J.C."/>
            <person name="Molina L."/>
            <person name="Schirawski J."/>
            <person name="Mendoza-Mendoza A."/>
            <person name="Greilinger D."/>
            <person name="Munch K."/>
            <person name="Rossel N."/>
            <person name="Scherer M."/>
            <person name="Vranes M."/>
            <person name="Ladendorf O."/>
            <person name="Vincon V."/>
            <person name="Fuchs U."/>
            <person name="Sandrock B."/>
            <person name="Meng S."/>
            <person name="Ho E.C."/>
            <person name="Cahill M.J."/>
            <person name="Boyce K.J."/>
            <person name="Klose J."/>
            <person name="Klosterman S.J."/>
            <person name="Deelstra H.J."/>
            <person name="Ortiz-Castellanos L."/>
            <person name="Li W."/>
            <person name="Sanchez-Alonso P."/>
            <person name="Schreier P.H."/>
            <person name="Hauser-Hahn I."/>
            <person name="Vaupel M."/>
            <person name="Koopmann E."/>
            <person name="Friedrich G."/>
            <person name="Voss H."/>
            <person name="Schluter T."/>
            <person name="Margolis J."/>
            <person name="Platt D."/>
            <person name="Swimmer C."/>
            <person name="Gnirke A."/>
            <person name="Chen F."/>
            <person name="Vysotskaia V."/>
            <person name="Mannhaupt G."/>
            <person name="Guldener U."/>
            <person name="Munsterkotter M."/>
            <person name="Haase D."/>
            <person name="Oesterheld M."/>
            <person name="Mewes H.W."/>
            <person name="Mauceli E.W."/>
            <person name="DeCaprio D."/>
            <person name="Wade C.M."/>
            <person name="Butler J."/>
            <person name="Young S."/>
            <person name="Jaffe D.B."/>
            <person name="Calvo S."/>
            <person name="Nusbaum C."/>
            <person name="Galagan J."/>
            <person name="Birren B.W."/>
        </authorList>
    </citation>
    <scope>NUCLEOTIDE SEQUENCE [LARGE SCALE GENOMIC DNA]</scope>
    <source>
        <strain evidence="8">DSM 14603 / FGSC 9021 / UM521</strain>
    </source>
</reference>
<dbReference type="GeneID" id="23562514"/>
<dbReference type="PANTHER" id="PTHR23340:SF0">
    <property type="entry name" value="SURP AND G-PATCH DOMAIN-CONTAINING PROTEIN 1 ISOFORM X1"/>
    <property type="match status" value="1"/>
</dbReference>
<feature type="domain" description="G-patch" evidence="6">
    <location>
        <begin position="355"/>
        <end position="378"/>
    </location>
</feature>
<evidence type="ECO:0000313" key="7">
    <source>
        <dbReference type="EMBL" id="KIS70363.1"/>
    </source>
</evidence>
<sequence>MALDAFHICAAQLDSEANILDGAVWQHHLRSPVESTTIDQRRPSSPPFTGSSSLIPRLANHNINKLHSYRSDRSMAAKALSMRHRFVKATALSDPSFDSTKNNPTPQATSDQAAAQQSAIEPSETFTAPSTSLTTAQTSMHTFAELYSQLTQNMPTPVLLPQSPSQGSSLGPLSCSTSTSTKSSSQHQTKRNPHHAHRHRHKSGARHRSEWFISKAVNKMRQSQLTNPSLTSASADANDVTTKENVIQPSHAQLHRRCCPRCGDSLPPNATPEYMANHRQSIGHRLGLNAPVSSASASEAPSPTSSESPTPLPRSRSSSPWPVQLSDASTQLTPQLSSKLPRRLRNAPRWKKISRDNVGHSLLSRMGWKEGMGLGVQECKWQQLCHDKVKRQRSEAVRALLLRRVYAIQSAPTAIDSQTSALATGTLPLNSAQPEQMVKLDVRTTTASEEPEWLQMLLHQSTTATSDQHLPLLSAFPFQLPSEMIDQQREAAQTWLSNLAQPDAAWFECLTMEERTSLEQALLSGQVTLEEIQNALWIDPRCLQSQPTGSADWQQASSASTSANAAFASKDDAMQSNALLEPVEVELRSDRRGIGSNRADDGMEASGGKKRRSRTAEGTIEIRRQASPSSDLIDGEHKKPRPELTSRPFGSFNRSRSRSGTANSRHINSHASLTRRQRELAYEQDKRDWLDLRASLS</sequence>
<dbReference type="AlphaFoldDB" id="A0A0D1CVA8"/>
<evidence type="ECO:0000313" key="8">
    <source>
        <dbReference type="Proteomes" id="UP000000561"/>
    </source>
</evidence>
<dbReference type="VEuPathDB" id="FungiDB:UMAG_01532"/>
<keyword evidence="4" id="KW-0539">Nucleus</keyword>
<evidence type="ECO:0000256" key="1">
    <source>
        <dbReference type="ARBA" id="ARBA00004123"/>
    </source>
</evidence>
<proteinExistence type="predicted"/>
<dbReference type="Proteomes" id="UP000000561">
    <property type="component" value="Chromosome 3"/>
</dbReference>
<dbReference type="OrthoDB" id="2554856at2759"/>
<dbReference type="InterPro" id="IPR040169">
    <property type="entry name" value="SUGP1/2"/>
</dbReference>
<protein>
    <recommendedName>
        <fullName evidence="6">G-patch domain-containing protein</fullName>
    </recommendedName>
</protein>
<keyword evidence="2" id="KW-0507">mRNA processing</keyword>
<dbReference type="KEGG" id="uma:UMAG_01532"/>
<feature type="compositionally biased region" description="Basic and acidic residues" evidence="5">
    <location>
        <begin position="585"/>
        <end position="601"/>
    </location>
</feature>
<feature type="compositionally biased region" description="Low complexity" evidence="5">
    <location>
        <begin position="646"/>
        <end position="660"/>
    </location>
</feature>
<dbReference type="PROSITE" id="PS50174">
    <property type="entry name" value="G_PATCH"/>
    <property type="match status" value="1"/>
</dbReference>
<feature type="region of interest" description="Disordered" evidence="5">
    <location>
        <begin position="583"/>
        <end position="679"/>
    </location>
</feature>
<feature type="compositionally biased region" description="Low complexity" evidence="5">
    <location>
        <begin position="104"/>
        <end position="119"/>
    </location>
</feature>
<evidence type="ECO:0000256" key="2">
    <source>
        <dbReference type="ARBA" id="ARBA00022664"/>
    </source>
</evidence>
<dbReference type="GO" id="GO:0005654">
    <property type="term" value="C:nucleoplasm"/>
    <property type="evidence" value="ECO:0000318"/>
    <property type="project" value="GO_Central"/>
</dbReference>
<keyword evidence="8" id="KW-1185">Reference proteome</keyword>
<feature type="region of interest" description="Disordered" evidence="5">
    <location>
        <begin position="155"/>
        <end position="208"/>
    </location>
</feature>
<gene>
    <name evidence="7" type="ORF">UMAG_01532</name>
</gene>
<dbReference type="EMBL" id="CM003142">
    <property type="protein sequence ID" value="KIS70363.1"/>
    <property type="molecule type" value="Genomic_DNA"/>
</dbReference>
<feature type="compositionally biased region" description="Low complexity" evidence="5">
    <location>
        <begin position="159"/>
        <end position="185"/>
    </location>
</feature>
<feature type="region of interest" description="Disordered" evidence="5">
    <location>
        <begin position="34"/>
        <end position="54"/>
    </location>
</feature>
<accession>A0A0D1CVA8</accession>
<feature type="compositionally biased region" description="Basic residues" evidence="5">
    <location>
        <begin position="188"/>
        <end position="206"/>
    </location>
</feature>
<dbReference type="InterPro" id="IPR000467">
    <property type="entry name" value="G_patch_dom"/>
</dbReference>
<comment type="subcellular location">
    <subcellularLocation>
        <location evidence="1">Nucleus</location>
    </subcellularLocation>
</comment>
<feature type="compositionally biased region" description="Basic and acidic residues" evidence="5">
    <location>
        <begin position="634"/>
        <end position="644"/>
    </location>
</feature>
<name>A0A0D1CVA8_MYCMD</name>
<dbReference type="GO" id="GO:0008380">
    <property type="term" value="P:RNA splicing"/>
    <property type="evidence" value="ECO:0007669"/>
    <property type="project" value="UniProtKB-KW"/>
</dbReference>
<organism evidence="7 8">
    <name type="scientific">Mycosarcoma maydis</name>
    <name type="common">Corn smut fungus</name>
    <name type="synonym">Ustilago maydis</name>
    <dbReference type="NCBI Taxonomy" id="5270"/>
    <lineage>
        <taxon>Eukaryota</taxon>
        <taxon>Fungi</taxon>
        <taxon>Dikarya</taxon>
        <taxon>Basidiomycota</taxon>
        <taxon>Ustilaginomycotina</taxon>
        <taxon>Ustilaginomycetes</taxon>
        <taxon>Ustilaginales</taxon>
        <taxon>Ustilaginaceae</taxon>
        <taxon>Mycosarcoma</taxon>
    </lineage>
</organism>
<evidence type="ECO:0000256" key="3">
    <source>
        <dbReference type="ARBA" id="ARBA00023187"/>
    </source>
</evidence>
<feature type="compositionally biased region" description="Polar residues" evidence="5">
    <location>
        <begin position="326"/>
        <end position="338"/>
    </location>
</feature>
<evidence type="ECO:0000256" key="4">
    <source>
        <dbReference type="ARBA" id="ARBA00023242"/>
    </source>
</evidence>
<evidence type="ECO:0000259" key="6">
    <source>
        <dbReference type="PROSITE" id="PS50174"/>
    </source>
</evidence>
<keyword evidence="3" id="KW-0508">mRNA splicing</keyword>